<evidence type="ECO:0000313" key="3">
    <source>
        <dbReference type="EMBL" id="EGU52722.1"/>
    </source>
</evidence>
<reference evidence="3" key="1">
    <citation type="submission" date="2011-08" db="EMBL/GenBank/DDBJ databases">
        <authorList>
            <person name="Hoffman M."/>
            <person name="Strain E.A."/>
            <person name="Brown E."/>
            <person name="Allard M.W."/>
        </authorList>
    </citation>
    <scope>NUCLEOTIDE SEQUENCE</scope>
    <source>
        <strain evidence="3">ATCC 19109</strain>
    </source>
</reference>
<name>F9T8E2_9VIBR</name>
<dbReference type="PATRIC" id="fig|1051646.9.peg.3565"/>
<gene>
    <name evidence="2" type="ORF">IX91_18235</name>
    <name evidence="3" type="ORF">VITU9109_08602</name>
</gene>
<dbReference type="InterPro" id="IPR006311">
    <property type="entry name" value="TAT_signal"/>
</dbReference>
<protein>
    <submittedName>
        <fullName evidence="2">LigA</fullName>
    </submittedName>
</protein>
<dbReference type="SUPFAM" id="SSF56300">
    <property type="entry name" value="Metallo-dependent phosphatases"/>
    <property type="match status" value="1"/>
</dbReference>
<dbReference type="InterPro" id="IPR018946">
    <property type="entry name" value="PhoD-like_MPP"/>
</dbReference>
<dbReference type="EMBL" id="AFWI01000165">
    <property type="protein sequence ID" value="EGU52722.1"/>
    <property type="molecule type" value="Genomic_DNA"/>
</dbReference>
<dbReference type="PANTHER" id="PTHR43606">
    <property type="entry name" value="PHOSPHATASE, PUTATIVE (AFU_ORTHOLOGUE AFUA_6G08710)-RELATED"/>
    <property type="match status" value="1"/>
</dbReference>
<dbReference type="InterPro" id="IPR029052">
    <property type="entry name" value="Metallo-depent_PP-like"/>
</dbReference>
<reference evidence="2 5" key="3">
    <citation type="submission" date="2014-08" db="EMBL/GenBank/DDBJ databases">
        <title>First Complete Genome Sequence of the Shellfish Pathogen Vibrio tubiashii.</title>
        <authorList>
            <person name="Richards G.P."/>
            <person name="Needleman D.S."/>
            <person name="Watson M.A."/>
            <person name="Bono J.L."/>
        </authorList>
    </citation>
    <scope>NUCLEOTIDE SEQUENCE [LARGE SCALE GENOMIC DNA]</scope>
    <source>
        <strain evidence="2 5">ATCC 19109</strain>
    </source>
</reference>
<accession>F9T8E2</accession>
<dbReference type="AlphaFoldDB" id="F9T8E2"/>
<dbReference type="KEGG" id="vtu:IX91_18235"/>
<dbReference type="HOGENOM" id="CLU_504188_0_0_6"/>
<dbReference type="Proteomes" id="UP000003836">
    <property type="component" value="Unassembled WGS sequence"/>
</dbReference>
<evidence type="ECO:0000313" key="4">
    <source>
        <dbReference type="Proteomes" id="UP000003836"/>
    </source>
</evidence>
<dbReference type="PANTHER" id="PTHR43606:SF2">
    <property type="entry name" value="ALKALINE PHOSPHATASE FAMILY PROTEIN (AFU_ORTHOLOGUE AFUA_5G03860)"/>
    <property type="match status" value="1"/>
</dbReference>
<evidence type="ECO:0000259" key="1">
    <source>
        <dbReference type="Pfam" id="PF09423"/>
    </source>
</evidence>
<dbReference type="GeneID" id="23446673"/>
<dbReference type="Proteomes" id="UP000030071">
    <property type="component" value="Chromosome 2"/>
</dbReference>
<dbReference type="Gene3D" id="3.60.21.70">
    <property type="entry name" value="PhoD-like phosphatase"/>
    <property type="match status" value="1"/>
</dbReference>
<dbReference type="STRING" id="1051646.IX91_18235"/>
<dbReference type="RefSeq" id="WP_004746014.1">
    <property type="nucleotide sequence ID" value="NZ_AFWI01000165.1"/>
</dbReference>
<evidence type="ECO:0000313" key="2">
    <source>
        <dbReference type="EMBL" id="AIW16039.1"/>
    </source>
</evidence>
<feature type="domain" description="PhoD-like phosphatase metallophosphatase" evidence="1">
    <location>
        <begin position="177"/>
        <end position="522"/>
    </location>
</feature>
<sequence>MSNSTIDIGRRNLLKAAGIAAGSTIISSSIAGNAIAQDNSTEAWNAGDVKHIIPTANADRFLIKVSFHSRQKSQPYMAINGRKIPGKQSDPIGRFWQFDITDLKPDTQYKLQLVNSGGTVLCDSWPLKTFPAHGSMPEKVRILAYTCAGGDDNMSPIPGKTSWLNMDVRKHFLAKAMSFEPDLVISNGDHIYWDMKTFLNKEFAANYLKNEFWPKYGDPIDYSRPMLSKENINTFLAICDYQISELYGVTLRSTPSFFITDDHDYFENDEYTNDLAVMPPDDYGLSARLETQSLYYPEFLPDANQPEWLQGADHRNIAEGSNSVFGTIRYGDLIEAVLYDCRRYADYKGNHAQLLPQWTEDWLINRTHSEDTKHFMHCPSLPFAYSSGKLGDWYPDALDAQANKLVLYKQKQGWQAGWFAQHQRLIKALSAQKKRTPLIVQGDFHASAAGSIHRSGSLDLSDNPVHVITSGALGTGDLGFPSFIRSIESQASGMIGINTALPPTEKNGFTIMDITPEKITCSLYTWRPPQDVREIDTMKPTIVYEVPVKA</sequence>
<dbReference type="EMBL" id="CP009355">
    <property type="protein sequence ID" value="AIW16039.1"/>
    <property type="molecule type" value="Genomic_DNA"/>
</dbReference>
<dbReference type="eggNOG" id="ENOG502Z9WK">
    <property type="taxonomic scope" value="Bacteria"/>
</dbReference>
<dbReference type="InterPro" id="IPR038607">
    <property type="entry name" value="PhoD-like_sf"/>
</dbReference>
<dbReference type="Pfam" id="PF09423">
    <property type="entry name" value="PhoD"/>
    <property type="match status" value="1"/>
</dbReference>
<dbReference type="InterPro" id="IPR052900">
    <property type="entry name" value="Phospholipid_Metab_Enz"/>
</dbReference>
<evidence type="ECO:0000313" key="5">
    <source>
        <dbReference type="Proteomes" id="UP000030071"/>
    </source>
</evidence>
<keyword evidence="4" id="KW-1185">Reference proteome</keyword>
<dbReference type="PROSITE" id="PS51318">
    <property type="entry name" value="TAT"/>
    <property type="match status" value="1"/>
</dbReference>
<reference evidence="3 4" key="2">
    <citation type="journal article" date="2012" name="Int. J. Syst. Evol. Microbiol.">
        <title>Vibrio caribbeanicus sp. nov., isolated from the marine sponge Scleritoderma cyanea.</title>
        <authorList>
            <person name="Hoffmann M."/>
            <person name="Monday S.R."/>
            <person name="Allard M.W."/>
            <person name="Strain E.A."/>
            <person name="Whittaker P."/>
            <person name="Naum M."/>
            <person name="McCarthy P.J."/>
            <person name="Lopez J.V."/>
            <person name="Fischer M."/>
            <person name="Brown E.W."/>
        </authorList>
    </citation>
    <scope>NUCLEOTIDE SEQUENCE [LARGE SCALE GENOMIC DNA]</scope>
    <source>
        <strain evidence="3 4">ATCC 19109</strain>
    </source>
</reference>
<organism evidence="2 5">
    <name type="scientific">Vibrio tubiashii ATCC 19109</name>
    <dbReference type="NCBI Taxonomy" id="1051646"/>
    <lineage>
        <taxon>Bacteria</taxon>
        <taxon>Pseudomonadati</taxon>
        <taxon>Pseudomonadota</taxon>
        <taxon>Gammaproteobacteria</taxon>
        <taxon>Vibrionales</taxon>
        <taxon>Vibrionaceae</taxon>
        <taxon>Vibrio</taxon>
        <taxon>Vibrio oreintalis group</taxon>
    </lineage>
</organism>
<proteinExistence type="predicted"/>